<protein>
    <recommendedName>
        <fullName evidence="4">Reverse transcriptase Ty1/copia-type domain-containing protein</fullName>
    </recommendedName>
</protein>
<feature type="region of interest" description="Disordered" evidence="1">
    <location>
        <begin position="1"/>
        <end position="21"/>
    </location>
</feature>
<reference evidence="2 3" key="1">
    <citation type="journal article" date="2015" name="BMC Genomics">
        <title>Gene expression during zombie ant biting behavior reflects the complexity underlying fungal parasitic behavioral manipulation.</title>
        <authorList>
            <person name="de Bekker C."/>
            <person name="Ohm R.A."/>
            <person name="Loreto R.G."/>
            <person name="Sebastian A."/>
            <person name="Albert I."/>
            <person name="Merrow M."/>
            <person name="Brachmann A."/>
            <person name="Hughes D.P."/>
        </authorList>
    </citation>
    <scope>NUCLEOTIDE SEQUENCE [LARGE SCALE GENOMIC DNA]</scope>
    <source>
        <strain evidence="2 3">SC16a</strain>
    </source>
</reference>
<dbReference type="AlphaFoldDB" id="A0A2A9P5U3"/>
<proteinExistence type="predicted"/>
<dbReference type="EMBL" id="LAZP02000526">
    <property type="protein sequence ID" value="PFH56698.1"/>
    <property type="molecule type" value="Genomic_DNA"/>
</dbReference>
<name>A0A2A9P5U3_OPHUN</name>
<feature type="compositionally biased region" description="Polar residues" evidence="1">
    <location>
        <begin position="204"/>
        <end position="224"/>
    </location>
</feature>
<sequence length="425" mass="47873">MRKEDSPDTEQTHCRVLGKPAGNPAIVNAVNSKKLPVTGSRAPRPVVSTTPQLWHARLGHPGAEQSRHLQKLPGVEITPIPMLECEPRRPWAVVAFDLFYFSDGLNESTHAKDVMLKNIPKLVAAITARKLQDWTEDLEDAFLAAPRSSIALRLRLKRPLLSWPSIKIKMPPITRRAAHVTLATTGPESDQPDMQGRVQELSDSESVLSEFSKTPGENQAENDSLTTKVTHMIQRLMTQSGFEEQLWPLAMKMAIYLLNGLPTVRAVDAFDDQPDQPNPDQAIEPRADQQADQRAEGQFVRKDNKKARQPLERRNRWLKNNDPAWSGLPESRVHRDLRHVKAFGYGFITDHKARIVVRGDLQPPSQLTVSACTLASRTFRLLMAIAAYFDLEASQYDFVNAFYNADLDEEVFCKLPDGFTRLGKY</sequence>
<feature type="compositionally biased region" description="Basic and acidic residues" evidence="1">
    <location>
        <begin position="283"/>
        <end position="302"/>
    </location>
</feature>
<organism evidence="2 3">
    <name type="scientific">Ophiocordyceps unilateralis</name>
    <name type="common">Zombie-ant fungus</name>
    <name type="synonym">Torrubia unilateralis</name>
    <dbReference type="NCBI Taxonomy" id="268505"/>
    <lineage>
        <taxon>Eukaryota</taxon>
        <taxon>Fungi</taxon>
        <taxon>Dikarya</taxon>
        <taxon>Ascomycota</taxon>
        <taxon>Pezizomycotina</taxon>
        <taxon>Sordariomycetes</taxon>
        <taxon>Hypocreomycetidae</taxon>
        <taxon>Hypocreales</taxon>
        <taxon>Ophiocordycipitaceae</taxon>
        <taxon>Ophiocordyceps</taxon>
    </lineage>
</organism>
<reference evidence="2 3" key="2">
    <citation type="journal article" date="2017" name="Sci. Rep.">
        <title>Ant-infecting Ophiocordyceps genomes reveal a high diversity of potential behavioral manipulation genes and a possible major role for enterotoxins.</title>
        <authorList>
            <person name="de Bekker C."/>
            <person name="Ohm R.A."/>
            <person name="Evans H.C."/>
            <person name="Brachmann A."/>
            <person name="Hughes D.P."/>
        </authorList>
    </citation>
    <scope>NUCLEOTIDE SEQUENCE [LARGE SCALE GENOMIC DNA]</scope>
    <source>
        <strain evidence="2 3">SC16a</strain>
    </source>
</reference>
<gene>
    <name evidence="2" type="ORF">XA68_16122</name>
</gene>
<feature type="region of interest" description="Disordered" evidence="1">
    <location>
        <begin position="185"/>
        <end position="224"/>
    </location>
</feature>
<evidence type="ECO:0000313" key="2">
    <source>
        <dbReference type="EMBL" id="PFH56698.1"/>
    </source>
</evidence>
<feature type="compositionally biased region" description="Basic and acidic residues" evidence="1">
    <location>
        <begin position="1"/>
        <end position="13"/>
    </location>
</feature>
<comment type="caution">
    <text evidence="2">The sequence shown here is derived from an EMBL/GenBank/DDBJ whole genome shotgun (WGS) entry which is preliminary data.</text>
</comment>
<evidence type="ECO:0008006" key="4">
    <source>
        <dbReference type="Google" id="ProtNLM"/>
    </source>
</evidence>
<evidence type="ECO:0000256" key="1">
    <source>
        <dbReference type="SAM" id="MobiDB-lite"/>
    </source>
</evidence>
<dbReference type="OrthoDB" id="2663223at2759"/>
<feature type="region of interest" description="Disordered" evidence="1">
    <location>
        <begin position="269"/>
        <end position="307"/>
    </location>
</feature>
<dbReference type="Proteomes" id="UP000037136">
    <property type="component" value="Unassembled WGS sequence"/>
</dbReference>
<evidence type="ECO:0000313" key="3">
    <source>
        <dbReference type="Proteomes" id="UP000037136"/>
    </source>
</evidence>
<keyword evidence="3" id="KW-1185">Reference proteome</keyword>
<accession>A0A2A9P5U3</accession>